<protein>
    <submittedName>
        <fullName evidence="1">Uncharacterized protein</fullName>
    </submittedName>
</protein>
<accession>A0A103R5X5</accession>
<dbReference type="OrthoDB" id="9901337at2"/>
<proteinExistence type="predicted"/>
<organism evidence="1 2">
    <name type="scientific">Burkholderia ubonensis</name>
    <dbReference type="NCBI Taxonomy" id="101571"/>
    <lineage>
        <taxon>Bacteria</taxon>
        <taxon>Pseudomonadati</taxon>
        <taxon>Pseudomonadota</taxon>
        <taxon>Betaproteobacteria</taxon>
        <taxon>Burkholderiales</taxon>
        <taxon>Burkholderiaceae</taxon>
        <taxon>Burkholderia</taxon>
        <taxon>Burkholderia cepacia complex</taxon>
    </lineage>
</organism>
<comment type="caution">
    <text evidence="1">The sequence shown here is derived from an EMBL/GenBank/DDBJ whole genome shotgun (WGS) entry which is preliminary data.</text>
</comment>
<evidence type="ECO:0000313" key="1">
    <source>
        <dbReference type="EMBL" id="KVG61812.1"/>
    </source>
</evidence>
<sequence length="96" mass="10341">MSANQFDEIRARANAAGGLAQVKSIQVAYTFSGSNGPEFFQFMFNSDDGNALVNVKPSDTALLTQIGNAIAVLAQKQTVQALVENEQLRFLVTFPS</sequence>
<dbReference type="RefSeq" id="WP_059754742.1">
    <property type="nucleotide sequence ID" value="NZ_CP013416.1"/>
</dbReference>
<dbReference type="EMBL" id="LOXM01000180">
    <property type="protein sequence ID" value="KVG61812.1"/>
    <property type="molecule type" value="Genomic_DNA"/>
</dbReference>
<name>A0A103R5X5_9BURK</name>
<dbReference type="Proteomes" id="UP000064029">
    <property type="component" value="Unassembled WGS sequence"/>
</dbReference>
<dbReference type="AlphaFoldDB" id="A0A103R5X5"/>
<reference evidence="1 2" key="1">
    <citation type="submission" date="2015-11" db="EMBL/GenBank/DDBJ databases">
        <title>Expanding the genomic diversity of Burkholderia species for the development of highly accurate diagnostics.</title>
        <authorList>
            <person name="Sahl J."/>
            <person name="Keim P."/>
            <person name="Wagner D."/>
        </authorList>
    </citation>
    <scope>NUCLEOTIDE SEQUENCE [LARGE SCALE GENOMIC DNA]</scope>
    <source>
        <strain evidence="1 2">MSMB2036</strain>
    </source>
</reference>
<evidence type="ECO:0000313" key="2">
    <source>
        <dbReference type="Proteomes" id="UP000064029"/>
    </source>
</evidence>
<gene>
    <name evidence="1" type="ORF">WJ33_30405</name>
</gene>